<dbReference type="SMART" id="SM00479">
    <property type="entry name" value="EXOIII"/>
    <property type="match status" value="1"/>
</dbReference>
<dbReference type="NCBIfam" id="TIGR01407">
    <property type="entry name" value="dinG_rel"/>
    <property type="match status" value="1"/>
</dbReference>
<keyword evidence="3 6" id="KW-0378">Hydrolase</keyword>
<dbReference type="Pfam" id="PF13307">
    <property type="entry name" value="Helicase_C_2"/>
    <property type="match status" value="1"/>
</dbReference>
<name>A0ABY3ZTC7_9STAP</name>
<dbReference type="Gene3D" id="3.40.50.300">
    <property type="entry name" value="P-loop containing nucleotide triphosphate hydrolases"/>
    <property type="match status" value="2"/>
</dbReference>
<evidence type="ECO:0000313" key="9">
    <source>
        <dbReference type="Proteomes" id="UP000830343"/>
    </source>
</evidence>
<dbReference type="InterPro" id="IPR006555">
    <property type="entry name" value="ATP-dep_Helicase_C"/>
</dbReference>
<reference evidence="8" key="2">
    <citation type="submission" date="2022-04" db="EMBL/GenBank/DDBJ databases">
        <title>Antimicrobial genetic elements in methicillin-resistant Macrococcus armenti.</title>
        <authorList>
            <person name="Keller J.E."/>
            <person name="Schwendener S."/>
            <person name="Pantucek R."/>
            <person name="Perreten V."/>
        </authorList>
    </citation>
    <scope>NUCLEOTIDE SEQUENCE</scope>
    <source>
        <strain evidence="8">CCM 2609</strain>
    </source>
</reference>
<dbReference type="NCBIfam" id="TIGR00573">
    <property type="entry name" value="dnaq"/>
    <property type="match status" value="1"/>
</dbReference>
<evidence type="ECO:0000256" key="5">
    <source>
        <dbReference type="ARBA" id="ARBA00022840"/>
    </source>
</evidence>
<comment type="similarity">
    <text evidence="6">Belongs to the helicase family. DinG subfamily. Type 2 sub-subfamily.</text>
</comment>
<dbReference type="PANTHER" id="PTHR30231">
    <property type="entry name" value="DNA POLYMERASE III SUBUNIT EPSILON"/>
    <property type="match status" value="1"/>
</dbReference>
<keyword evidence="5 6" id="KW-0067">ATP-binding</keyword>
<dbReference type="Proteomes" id="UP000830343">
    <property type="component" value="Chromosome"/>
</dbReference>
<comment type="function">
    <text evidence="6">3'-5' exonuclease.</text>
</comment>
<evidence type="ECO:0000256" key="3">
    <source>
        <dbReference type="ARBA" id="ARBA00022801"/>
    </source>
</evidence>
<gene>
    <name evidence="6" type="primary">dinG</name>
    <name evidence="8" type="ORF">MRZ06_06200</name>
</gene>
<feature type="domain" description="Helicase ATP-binding" evidence="7">
    <location>
        <begin position="237"/>
        <end position="501"/>
    </location>
</feature>
<dbReference type="SMART" id="SM00491">
    <property type="entry name" value="HELICc2"/>
    <property type="match status" value="1"/>
</dbReference>
<dbReference type="EC" id="3.1.-.-" evidence="6"/>
<evidence type="ECO:0000313" key="8">
    <source>
        <dbReference type="EMBL" id="UOB19644.1"/>
    </source>
</evidence>
<evidence type="ECO:0000259" key="7">
    <source>
        <dbReference type="PROSITE" id="PS51193"/>
    </source>
</evidence>
<accession>A0ABY3ZTC7</accession>
<dbReference type="SUPFAM" id="SSF53098">
    <property type="entry name" value="Ribonuclease H-like"/>
    <property type="match status" value="1"/>
</dbReference>
<dbReference type="PANTHER" id="PTHR30231:SF41">
    <property type="entry name" value="DNA POLYMERASE III SUBUNIT EPSILON"/>
    <property type="match status" value="1"/>
</dbReference>
<sequence length="850" mass="99808">MKRKYAVVDIETTGNNIDSDEMIQIGIAIVQDKKIIETFDSFISCNQQIPAFIQSLTKIDEAHLLNAPEFSEIASDIYTLIEDCVFVAHNVQFDLRFLQKYFSRMHIDYDPNYIIDTVDWFKIVYPSLERYQLKSITDELNINLDLAHRAIDDAVATAEVLIASINKVSVYPTDTLKRLYKYAKIMRYNMEELIFEILIEYSAEKHFENHSGLYYYKKQQSFDTLPPIHQSFDQFFENTIMKLGFTYREKQFELSQRIYNQLMQHNTMTIEADLGSGKTVSYLIALIYYLSNQQTSVLLSTSTIFLQKQIINDDLKQLEAALQIQVPVQFIKSKRHYLSLQFINEILNDEKENHDILLLKMQLLTFILEPHGGDIDRLNLNGGRKIYFDLMYALYDYNREAYYIYHDISNTPHIGITNHAHLLSRRKNDIFKSYDHLIVDEAHQLLDYALNNAYDTLNYQNIKYIIGQTIKSIPDSKVQSLNDIHNSEYEITLLNQKIDDLFDRLSLYYEGKYVIKVIIDENSHIYALFKEINDILTQLQSGQIEDVVKTKLAMLHQYFLTVWIQIKVYKELYIQMKNNNKASMSLISKSISINDLLTNRIFNKFSSKVLLSGTMQTLSFLEQFNPDAEHFYKYENTFLKYKATLFVPNDLPQFNYKHTEQYIESCMQYIHYYLEHISSKVLILMNSYAQIELLRSYLVELFDSSLIISQTSDVNTVKLNEQFNLLDKGVFLATQTFYEGVDFKYDGFKTVMIISLPFMHPDDLNIMLMRDEVNDVFMDYQLPSAVNKLHQATGRLIRNENDRGMLICFDRRILEGKFSSHFSHILKPFHVESGNINKFTEVIEEINQKI</sequence>
<organism evidence="8 9">
    <name type="scientific">Macrococcus armenti</name>
    <dbReference type="NCBI Taxonomy" id="2875764"/>
    <lineage>
        <taxon>Bacteria</taxon>
        <taxon>Bacillati</taxon>
        <taxon>Bacillota</taxon>
        <taxon>Bacilli</taxon>
        <taxon>Bacillales</taxon>
        <taxon>Staphylococcaceae</taxon>
        <taxon>Macrococcus</taxon>
    </lineage>
</organism>
<dbReference type="InterPro" id="IPR036397">
    <property type="entry name" value="RNaseH_sf"/>
</dbReference>
<dbReference type="InterPro" id="IPR011545">
    <property type="entry name" value="DEAD/DEAH_box_helicase_dom"/>
</dbReference>
<evidence type="ECO:0000256" key="6">
    <source>
        <dbReference type="RuleBase" id="RU364106"/>
    </source>
</evidence>
<dbReference type="InterPro" id="IPR013520">
    <property type="entry name" value="Ribonucl_H"/>
</dbReference>
<evidence type="ECO:0000256" key="2">
    <source>
        <dbReference type="ARBA" id="ARBA00022741"/>
    </source>
</evidence>
<dbReference type="InterPro" id="IPR006054">
    <property type="entry name" value="DnaQ"/>
</dbReference>
<keyword evidence="1 6" id="KW-0540">Nuclease</keyword>
<dbReference type="Pfam" id="PF00270">
    <property type="entry name" value="DEAD"/>
    <property type="match status" value="1"/>
</dbReference>
<dbReference type="Gene3D" id="3.30.420.10">
    <property type="entry name" value="Ribonuclease H-like superfamily/Ribonuclease H"/>
    <property type="match status" value="1"/>
</dbReference>
<dbReference type="CDD" id="cd06127">
    <property type="entry name" value="DEDDh"/>
    <property type="match status" value="1"/>
</dbReference>
<protein>
    <recommendedName>
        <fullName evidence="6">3'-5' exonuclease DinG</fullName>
        <ecNumber evidence="6">3.1.-.-</ecNumber>
    </recommendedName>
</protein>
<proteinExistence type="inferred from homology"/>
<keyword evidence="2 6" id="KW-0547">Nucleotide-binding</keyword>
<dbReference type="EMBL" id="CP094348">
    <property type="protein sequence ID" value="UOB19644.1"/>
    <property type="molecule type" value="Genomic_DNA"/>
</dbReference>
<dbReference type="InterPro" id="IPR012337">
    <property type="entry name" value="RNaseH-like_sf"/>
</dbReference>
<dbReference type="InterPro" id="IPR014013">
    <property type="entry name" value="Helic_SF1/SF2_ATP-bd_DinG/Rad3"/>
</dbReference>
<dbReference type="InterPro" id="IPR027417">
    <property type="entry name" value="P-loop_NTPase"/>
</dbReference>
<dbReference type="PROSITE" id="PS51193">
    <property type="entry name" value="HELICASE_ATP_BIND_2"/>
    <property type="match status" value="1"/>
</dbReference>
<evidence type="ECO:0000256" key="1">
    <source>
        <dbReference type="ARBA" id="ARBA00022722"/>
    </source>
</evidence>
<dbReference type="InterPro" id="IPR006310">
    <property type="entry name" value="DinG"/>
</dbReference>
<dbReference type="SUPFAM" id="SSF52540">
    <property type="entry name" value="P-loop containing nucleoside triphosphate hydrolases"/>
    <property type="match status" value="1"/>
</dbReference>
<keyword evidence="4 6" id="KW-0269">Exonuclease</keyword>
<dbReference type="Pfam" id="PF00929">
    <property type="entry name" value="RNase_T"/>
    <property type="match status" value="1"/>
</dbReference>
<dbReference type="RefSeq" id="WP_243365049.1">
    <property type="nucleotide sequence ID" value="NZ_CP094348.1"/>
</dbReference>
<keyword evidence="9" id="KW-1185">Reference proteome</keyword>
<evidence type="ECO:0000256" key="4">
    <source>
        <dbReference type="ARBA" id="ARBA00022839"/>
    </source>
</evidence>
<reference evidence="8" key="1">
    <citation type="submission" date="2022-03" db="EMBL/GenBank/DDBJ databases">
        <authorList>
            <person name="Vrbovska V."/>
            <person name="Kovarovic V."/>
            <person name="Botka T."/>
            <person name="Pantucek R."/>
        </authorList>
    </citation>
    <scope>NUCLEOTIDE SEQUENCE</scope>
    <source>
        <strain evidence="8">CCM 2609</strain>
    </source>
</reference>